<protein>
    <submittedName>
        <fullName evidence="6">Adenylate kinase</fullName>
        <ecNumber evidence="6">2.7.4.3</ecNumber>
    </submittedName>
</protein>
<dbReference type="PROSITE" id="PS00113">
    <property type="entry name" value="ADENYLATE_KINASE"/>
    <property type="match status" value="1"/>
</dbReference>
<dbReference type="EC" id="2.7.4.3" evidence="6"/>
<dbReference type="InterPro" id="IPR000850">
    <property type="entry name" value="Adenylat/UMP-CMP_kin"/>
</dbReference>
<dbReference type="GO" id="GO:0005524">
    <property type="term" value="F:ATP binding"/>
    <property type="evidence" value="ECO:0007669"/>
    <property type="project" value="InterPro"/>
</dbReference>
<gene>
    <name evidence="6" type="ORF">MNBD_GAMMA22-431</name>
</gene>
<proteinExistence type="inferred from homology"/>
<dbReference type="Pfam" id="PF00406">
    <property type="entry name" value="ADK"/>
    <property type="match status" value="1"/>
</dbReference>
<evidence type="ECO:0000256" key="3">
    <source>
        <dbReference type="ARBA" id="ARBA00022777"/>
    </source>
</evidence>
<keyword evidence="1 6" id="KW-0808">Transferase</keyword>
<dbReference type="AlphaFoldDB" id="A0A3B1AS16"/>
<dbReference type="SUPFAM" id="SSF52540">
    <property type="entry name" value="P-loop containing nucleoside triphosphate hydrolases"/>
    <property type="match status" value="1"/>
</dbReference>
<dbReference type="NCBIfam" id="NF011100">
    <property type="entry name" value="PRK14527.1"/>
    <property type="match status" value="1"/>
</dbReference>
<sequence>MRIILLGAPGSGKGTQAKELVSKYGLAHISTGDLLREAVANQTPLGIRAKTAMDAGQLVSDDIVLGMIEEKLSSPETDSGFILDGFPRNIPQAEELDNMLDKVGKQLHAGLLIDVDFQVLMQRLTGRRTCEDCGQMYNIHTTPPRIDSQCDKCGGSLLHRADDNEATIGNRLRVYEAQTAPLIEYYRKQGKLRTVQGVGEIDDIFTTVVRVIESLPSSGGSNSDNNVVSISLAASETKTTVKKKPAAKKKAATKKKGSKKKVATKKKSTTKKKAKKKVATKKKSTTKKKAKKKVAKKKAKKKVAKKKAKKKVAKKKAKKKVAKKKAKKKVAKKKVKKKVAKKKAKKKVAKKKAKKKVAKKKAKKKTKRR</sequence>
<evidence type="ECO:0000259" key="5">
    <source>
        <dbReference type="Pfam" id="PF05191"/>
    </source>
</evidence>
<dbReference type="InterPro" id="IPR027417">
    <property type="entry name" value="P-loop_NTPase"/>
</dbReference>
<evidence type="ECO:0000256" key="1">
    <source>
        <dbReference type="ARBA" id="ARBA00022679"/>
    </source>
</evidence>
<dbReference type="CDD" id="cd01428">
    <property type="entry name" value="ADK"/>
    <property type="match status" value="1"/>
</dbReference>
<dbReference type="NCBIfam" id="NF001380">
    <property type="entry name" value="PRK00279.1-2"/>
    <property type="match status" value="1"/>
</dbReference>
<accession>A0A3B1AS16</accession>
<organism evidence="6">
    <name type="scientific">hydrothermal vent metagenome</name>
    <dbReference type="NCBI Taxonomy" id="652676"/>
    <lineage>
        <taxon>unclassified sequences</taxon>
        <taxon>metagenomes</taxon>
        <taxon>ecological metagenomes</taxon>
    </lineage>
</organism>
<dbReference type="NCBIfam" id="TIGR01351">
    <property type="entry name" value="adk"/>
    <property type="match status" value="1"/>
</dbReference>
<evidence type="ECO:0000256" key="2">
    <source>
        <dbReference type="ARBA" id="ARBA00022741"/>
    </source>
</evidence>
<dbReference type="HAMAP" id="MF_00235">
    <property type="entry name" value="Adenylate_kinase_Adk"/>
    <property type="match status" value="1"/>
</dbReference>
<evidence type="ECO:0000313" key="6">
    <source>
        <dbReference type="EMBL" id="VAX02168.1"/>
    </source>
</evidence>
<name>A0A3B1AS16_9ZZZZ</name>
<dbReference type="EMBL" id="UOFS01000054">
    <property type="protein sequence ID" value="VAX02168.1"/>
    <property type="molecule type" value="Genomic_DNA"/>
</dbReference>
<dbReference type="GO" id="GO:0004017">
    <property type="term" value="F:AMP kinase activity"/>
    <property type="evidence" value="ECO:0007669"/>
    <property type="project" value="UniProtKB-EC"/>
</dbReference>
<keyword evidence="2" id="KW-0547">Nucleotide-binding</keyword>
<feature type="domain" description="Adenylate kinase active site lid" evidence="5">
    <location>
        <begin position="127"/>
        <end position="162"/>
    </location>
</feature>
<dbReference type="NCBIfam" id="NF001381">
    <property type="entry name" value="PRK00279.1-3"/>
    <property type="match status" value="1"/>
</dbReference>
<feature type="region of interest" description="Disordered" evidence="4">
    <location>
        <begin position="238"/>
        <end position="369"/>
    </location>
</feature>
<dbReference type="Gene3D" id="3.40.50.300">
    <property type="entry name" value="P-loop containing nucleotide triphosphate hydrolases"/>
    <property type="match status" value="1"/>
</dbReference>
<dbReference type="PRINTS" id="PR00094">
    <property type="entry name" value="ADENYLTKNASE"/>
</dbReference>
<dbReference type="PANTHER" id="PTHR23359">
    <property type="entry name" value="NUCLEOTIDE KINASE"/>
    <property type="match status" value="1"/>
</dbReference>
<dbReference type="FunFam" id="3.40.50.300:FF:000106">
    <property type="entry name" value="Adenylate kinase mitochondrial"/>
    <property type="match status" value="1"/>
</dbReference>
<dbReference type="Pfam" id="PF05191">
    <property type="entry name" value="ADK_lid"/>
    <property type="match status" value="1"/>
</dbReference>
<reference evidence="6" key="1">
    <citation type="submission" date="2018-06" db="EMBL/GenBank/DDBJ databases">
        <authorList>
            <person name="Zhirakovskaya E."/>
        </authorList>
    </citation>
    <scope>NUCLEOTIDE SEQUENCE</scope>
</reference>
<keyword evidence="3 6" id="KW-0418">Kinase</keyword>
<dbReference type="InterPro" id="IPR006259">
    <property type="entry name" value="Adenyl_kin_sub"/>
</dbReference>
<dbReference type="InterPro" id="IPR033690">
    <property type="entry name" value="Adenylat_kinase_CS"/>
</dbReference>
<feature type="compositionally biased region" description="Basic residues" evidence="4">
    <location>
        <begin position="240"/>
        <end position="369"/>
    </location>
</feature>
<dbReference type="InterPro" id="IPR007862">
    <property type="entry name" value="Adenylate_kinase_lid-dom"/>
</dbReference>
<evidence type="ECO:0000256" key="4">
    <source>
        <dbReference type="SAM" id="MobiDB-lite"/>
    </source>
</evidence>